<keyword evidence="5" id="KW-1185">Reference proteome</keyword>
<feature type="domain" description="HTH LytTR-type" evidence="3">
    <location>
        <begin position="145"/>
        <end position="252"/>
    </location>
</feature>
<gene>
    <name evidence="4" type="ORF">SAMN04487910_2270</name>
</gene>
<dbReference type="SMART" id="SM00448">
    <property type="entry name" value="REC"/>
    <property type="match status" value="1"/>
</dbReference>
<sequence>MTAVIVEDENFASKRLASLIEELAPEINITGQITSVENGRQWFDNNPKPDLIFLDIQLNDGYGFDILDMLEDHPPVIFTTAYNEYAIRGFKYNGLDYLLKPIDKNDLNIALNKYRKAQSNTDTIFDDRKLEKIKKLFNKEYKKRFMIKVGNQFNTFSVEDIAYFKSNEGLIFLHSHNGQQYPIEYSIDQLEEILDPVHFFRINRKFMISVKSVIEIHSYFNSRLLLKLKPQEEEQIIVSRERTSNFKKWLDL</sequence>
<dbReference type="RefSeq" id="WP_091408347.1">
    <property type="nucleotide sequence ID" value="NZ_FOAB01000004.1"/>
</dbReference>
<evidence type="ECO:0000313" key="4">
    <source>
        <dbReference type="EMBL" id="SEL37380.1"/>
    </source>
</evidence>
<dbReference type="OrthoDB" id="2168082at2"/>
<dbReference type="InterPro" id="IPR001789">
    <property type="entry name" value="Sig_transdc_resp-reg_receiver"/>
</dbReference>
<evidence type="ECO:0000259" key="3">
    <source>
        <dbReference type="PROSITE" id="PS50930"/>
    </source>
</evidence>
<keyword evidence="1" id="KW-0597">Phosphoprotein</keyword>
<organism evidence="4 5">
    <name type="scientific">Aquimarina amphilecti</name>
    <dbReference type="NCBI Taxonomy" id="1038014"/>
    <lineage>
        <taxon>Bacteria</taxon>
        <taxon>Pseudomonadati</taxon>
        <taxon>Bacteroidota</taxon>
        <taxon>Flavobacteriia</taxon>
        <taxon>Flavobacteriales</taxon>
        <taxon>Flavobacteriaceae</taxon>
        <taxon>Aquimarina</taxon>
    </lineage>
</organism>
<dbReference type="InterPro" id="IPR007492">
    <property type="entry name" value="LytTR_DNA-bd_dom"/>
</dbReference>
<name>A0A1H7PNH9_AQUAM</name>
<evidence type="ECO:0000256" key="1">
    <source>
        <dbReference type="PROSITE-ProRule" id="PRU00169"/>
    </source>
</evidence>
<evidence type="ECO:0000313" key="5">
    <source>
        <dbReference type="Proteomes" id="UP000198521"/>
    </source>
</evidence>
<dbReference type="InterPro" id="IPR011006">
    <property type="entry name" value="CheY-like_superfamily"/>
</dbReference>
<accession>A0A1H7PNH9</accession>
<feature type="modified residue" description="4-aspartylphosphate" evidence="1">
    <location>
        <position position="55"/>
    </location>
</feature>
<reference evidence="5" key="1">
    <citation type="submission" date="2016-10" db="EMBL/GenBank/DDBJ databases">
        <authorList>
            <person name="Varghese N."/>
            <person name="Submissions S."/>
        </authorList>
    </citation>
    <scope>NUCLEOTIDE SEQUENCE [LARGE SCALE GENOMIC DNA]</scope>
    <source>
        <strain evidence="5">DSM 25232 / NCIMB 14723 / 92V</strain>
    </source>
</reference>
<dbReference type="EMBL" id="FOAB01000004">
    <property type="protein sequence ID" value="SEL37380.1"/>
    <property type="molecule type" value="Genomic_DNA"/>
</dbReference>
<dbReference type="PROSITE" id="PS50930">
    <property type="entry name" value="HTH_LYTTR"/>
    <property type="match status" value="1"/>
</dbReference>
<dbReference type="Gene3D" id="2.40.50.1020">
    <property type="entry name" value="LytTr DNA-binding domain"/>
    <property type="match status" value="1"/>
</dbReference>
<evidence type="ECO:0000259" key="2">
    <source>
        <dbReference type="PROSITE" id="PS50110"/>
    </source>
</evidence>
<dbReference type="Pfam" id="PF04397">
    <property type="entry name" value="LytTR"/>
    <property type="match status" value="1"/>
</dbReference>
<dbReference type="Proteomes" id="UP000198521">
    <property type="component" value="Unassembled WGS sequence"/>
</dbReference>
<dbReference type="STRING" id="1038014.SAMN04487910_2270"/>
<dbReference type="PANTHER" id="PTHR37299">
    <property type="entry name" value="TRANSCRIPTIONAL REGULATOR-RELATED"/>
    <property type="match status" value="1"/>
</dbReference>
<feature type="domain" description="Response regulatory" evidence="2">
    <location>
        <begin position="2"/>
        <end position="115"/>
    </location>
</feature>
<dbReference type="SUPFAM" id="SSF52172">
    <property type="entry name" value="CheY-like"/>
    <property type="match status" value="1"/>
</dbReference>
<dbReference type="Pfam" id="PF00072">
    <property type="entry name" value="Response_reg"/>
    <property type="match status" value="1"/>
</dbReference>
<dbReference type="GO" id="GO:0000156">
    <property type="term" value="F:phosphorelay response regulator activity"/>
    <property type="evidence" value="ECO:0007669"/>
    <property type="project" value="InterPro"/>
</dbReference>
<dbReference type="PANTHER" id="PTHR37299:SF1">
    <property type="entry name" value="STAGE 0 SPORULATION PROTEIN A HOMOLOG"/>
    <property type="match status" value="1"/>
</dbReference>
<dbReference type="AlphaFoldDB" id="A0A1H7PNH9"/>
<dbReference type="PROSITE" id="PS50110">
    <property type="entry name" value="RESPONSE_REGULATORY"/>
    <property type="match status" value="1"/>
</dbReference>
<protein>
    <submittedName>
        <fullName evidence="4">Two component transcriptional regulator, LytTR family</fullName>
    </submittedName>
</protein>
<dbReference type="GO" id="GO:0003677">
    <property type="term" value="F:DNA binding"/>
    <property type="evidence" value="ECO:0007669"/>
    <property type="project" value="InterPro"/>
</dbReference>
<dbReference type="SMART" id="SM00850">
    <property type="entry name" value="LytTR"/>
    <property type="match status" value="1"/>
</dbReference>
<proteinExistence type="predicted"/>
<dbReference type="Gene3D" id="3.40.50.2300">
    <property type="match status" value="1"/>
</dbReference>
<dbReference type="InterPro" id="IPR046947">
    <property type="entry name" value="LytR-like"/>
</dbReference>